<dbReference type="KEGG" id="bsen:DP114_26325"/>
<dbReference type="InterPro" id="IPR013149">
    <property type="entry name" value="ADH-like_C"/>
</dbReference>
<dbReference type="Pfam" id="PF00107">
    <property type="entry name" value="ADH_zinc_N"/>
    <property type="match status" value="1"/>
</dbReference>
<accession>A0A856MLG8</accession>
<protein>
    <recommendedName>
        <fullName evidence="1">Alcohol dehydrogenase-like C-terminal domain-containing protein</fullName>
    </recommendedName>
</protein>
<dbReference type="PANTHER" id="PTHR44013">
    <property type="entry name" value="ZINC-TYPE ALCOHOL DEHYDROGENASE-LIKE PROTEIN C16A3.02C"/>
    <property type="match status" value="1"/>
</dbReference>
<evidence type="ECO:0000259" key="1">
    <source>
        <dbReference type="Pfam" id="PF00107"/>
    </source>
</evidence>
<dbReference type="EMBL" id="CP030118">
    <property type="protein sequence ID" value="QDL10954.1"/>
    <property type="molecule type" value="Genomic_DNA"/>
</dbReference>
<dbReference type="RefSeq" id="WP_169264518.1">
    <property type="nucleotide sequence ID" value="NZ_CAWOXK010000001.1"/>
</dbReference>
<dbReference type="AlphaFoldDB" id="A0A856MLG8"/>
<evidence type="ECO:0000313" key="2">
    <source>
        <dbReference type="EMBL" id="QDL10954.1"/>
    </source>
</evidence>
<dbReference type="Gene3D" id="3.40.50.720">
    <property type="entry name" value="NAD(P)-binding Rossmann-like Domain"/>
    <property type="match status" value="1"/>
</dbReference>
<sequence length="44" mass="4687">MFAVQFAKWKGAHVIGTTSAANIEFVKSLGVDQAIDYKATPFGA</sequence>
<dbReference type="Proteomes" id="UP000503129">
    <property type="component" value="Chromosome"/>
</dbReference>
<dbReference type="InterPro" id="IPR036291">
    <property type="entry name" value="NAD(P)-bd_dom_sf"/>
</dbReference>
<evidence type="ECO:0000313" key="3">
    <source>
        <dbReference type="Proteomes" id="UP000503129"/>
    </source>
</evidence>
<dbReference type="SUPFAM" id="SSF51735">
    <property type="entry name" value="NAD(P)-binding Rossmann-fold domains"/>
    <property type="match status" value="1"/>
</dbReference>
<name>A0A856MLG8_9CYAN</name>
<reference evidence="2 3" key="1">
    <citation type="submission" date="2018-06" db="EMBL/GenBank/DDBJ databases">
        <title>Comparative genomics of Brasilonema spp. strains.</title>
        <authorList>
            <person name="Alvarenga D.O."/>
            <person name="Fiore M.F."/>
            <person name="Varani A.M."/>
        </authorList>
    </citation>
    <scope>NUCLEOTIDE SEQUENCE [LARGE SCALE GENOMIC DNA]</scope>
    <source>
        <strain evidence="2 3">CENA114</strain>
    </source>
</reference>
<dbReference type="PANTHER" id="PTHR44013:SF1">
    <property type="entry name" value="ZINC-TYPE ALCOHOL DEHYDROGENASE-LIKE PROTEIN C16A3.02C"/>
    <property type="match status" value="1"/>
</dbReference>
<feature type="domain" description="Alcohol dehydrogenase-like C-terminal" evidence="1">
    <location>
        <begin position="2"/>
        <end position="39"/>
    </location>
</feature>
<keyword evidence="3" id="KW-1185">Reference proteome</keyword>
<gene>
    <name evidence="2" type="ORF">DP114_26325</name>
</gene>
<proteinExistence type="predicted"/>
<organism evidence="2 3">
    <name type="scientific">Brasilonema sennae CENA114</name>
    <dbReference type="NCBI Taxonomy" id="415709"/>
    <lineage>
        <taxon>Bacteria</taxon>
        <taxon>Bacillati</taxon>
        <taxon>Cyanobacteriota</taxon>
        <taxon>Cyanophyceae</taxon>
        <taxon>Nostocales</taxon>
        <taxon>Scytonemataceae</taxon>
        <taxon>Brasilonema</taxon>
        <taxon>Bromeliae group (in: Brasilonema)</taxon>
    </lineage>
</organism>
<dbReference type="InterPro" id="IPR052733">
    <property type="entry name" value="Chloroplast_QOR"/>
</dbReference>